<evidence type="ECO:0000256" key="5">
    <source>
        <dbReference type="ARBA" id="ARBA00023204"/>
    </source>
</evidence>
<evidence type="ECO:0000256" key="7">
    <source>
        <dbReference type="HAMAP-Rule" id="MF_00201"/>
    </source>
</evidence>
<evidence type="ECO:0000256" key="3">
    <source>
        <dbReference type="ARBA" id="ARBA00022763"/>
    </source>
</evidence>
<dbReference type="InterPro" id="IPR003717">
    <property type="entry name" value="RecO"/>
</dbReference>
<dbReference type="InterPro" id="IPR022572">
    <property type="entry name" value="DNA_rep/recomb_RecO_N"/>
</dbReference>
<dbReference type="PANTHER" id="PTHR33991">
    <property type="entry name" value="DNA REPAIR PROTEIN RECO"/>
    <property type="match status" value="1"/>
</dbReference>
<evidence type="ECO:0000256" key="4">
    <source>
        <dbReference type="ARBA" id="ARBA00023172"/>
    </source>
</evidence>
<proteinExistence type="inferred from homology"/>
<dbReference type="GO" id="GO:0043590">
    <property type="term" value="C:bacterial nucleoid"/>
    <property type="evidence" value="ECO:0007669"/>
    <property type="project" value="TreeGrafter"/>
</dbReference>
<gene>
    <name evidence="7 9" type="primary">recO</name>
    <name evidence="9" type="ORF">CO173_01185</name>
</gene>
<feature type="domain" description="DNA replication/recombination mediator RecO N-terminal" evidence="8">
    <location>
        <begin position="5"/>
        <end position="72"/>
    </location>
</feature>
<keyword evidence="4 7" id="KW-0233">DNA recombination</keyword>
<dbReference type="InterPro" id="IPR012340">
    <property type="entry name" value="NA-bd_OB-fold"/>
</dbReference>
<accession>A0A2M7XG32</accession>
<evidence type="ECO:0000256" key="2">
    <source>
        <dbReference type="ARBA" id="ARBA00021310"/>
    </source>
</evidence>
<evidence type="ECO:0000313" key="10">
    <source>
        <dbReference type="Proteomes" id="UP000231263"/>
    </source>
</evidence>
<dbReference type="Pfam" id="PF11967">
    <property type="entry name" value="RecO_N"/>
    <property type="match status" value="1"/>
</dbReference>
<comment type="caution">
    <text evidence="9">The sequence shown here is derived from an EMBL/GenBank/DDBJ whole genome shotgun (WGS) entry which is preliminary data.</text>
</comment>
<dbReference type="GO" id="GO:0006302">
    <property type="term" value="P:double-strand break repair"/>
    <property type="evidence" value="ECO:0007669"/>
    <property type="project" value="TreeGrafter"/>
</dbReference>
<name>A0A2M7XG32_9BACT</name>
<evidence type="ECO:0000256" key="6">
    <source>
        <dbReference type="ARBA" id="ARBA00033409"/>
    </source>
</evidence>
<dbReference type="Pfam" id="PF02565">
    <property type="entry name" value="RecO_C"/>
    <property type="match status" value="1"/>
</dbReference>
<dbReference type="EMBL" id="PFWT01000007">
    <property type="protein sequence ID" value="PJA46819.1"/>
    <property type="molecule type" value="Genomic_DNA"/>
</dbReference>
<dbReference type="SUPFAM" id="SSF50249">
    <property type="entry name" value="Nucleic acid-binding proteins"/>
    <property type="match status" value="1"/>
</dbReference>
<keyword evidence="3 7" id="KW-0227">DNA damage</keyword>
<evidence type="ECO:0000313" key="9">
    <source>
        <dbReference type="EMBL" id="PJA46819.1"/>
    </source>
</evidence>
<evidence type="ECO:0000259" key="8">
    <source>
        <dbReference type="Pfam" id="PF11967"/>
    </source>
</evidence>
<organism evidence="9 10">
    <name type="scientific">Candidatus Uhrbacteria bacterium CG_4_9_14_3_um_filter_41_35</name>
    <dbReference type="NCBI Taxonomy" id="1975034"/>
    <lineage>
        <taxon>Bacteria</taxon>
        <taxon>Candidatus Uhriibacteriota</taxon>
    </lineage>
</organism>
<dbReference type="AlphaFoldDB" id="A0A2M7XG32"/>
<comment type="function">
    <text evidence="7">Involved in DNA repair and RecF pathway recombination.</text>
</comment>
<dbReference type="Proteomes" id="UP000231263">
    <property type="component" value="Unassembled WGS sequence"/>
</dbReference>
<protein>
    <recommendedName>
        <fullName evidence="2 7">DNA repair protein RecO</fullName>
    </recommendedName>
    <alternativeName>
        <fullName evidence="6 7">Recombination protein O</fullName>
    </alternativeName>
</protein>
<dbReference type="NCBIfam" id="TIGR00613">
    <property type="entry name" value="reco"/>
    <property type="match status" value="1"/>
</dbReference>
<dbReference type="InterPro" id="IPR042242">
    <property type="entry name" value="RecO_C"/>
</dbReference>
<dbReference type="Gene3D" id="2.40.50.140">
    <property type="entry name" value="Nucleic acid-binding proteins"/>
    <property type="match status" value="1"/>
</dbReference>
<dbReference type="GO" id="GO:0006310">
    <property type="term" value="P:DNA recombination"/>
    <property type="evidence" value="ECO:0007669"/>
    <property type="project" value="UniProtKB-UniRule"/>
</dbReference>
<dbReference type="InterPro" id="IPR037278">
    <property type="entry name" value="ARFGAP/RecO"/>
</dbReference>
<reference evidence="10" key="1">
    <citation type="submission" date="2017-09" db="EMBL/GenBank/DDBJ databases">
        <title>Depth-based differentiation of microbial function through sediment-hosted aquifers and enrichment of novel symbionts in the deep terrestrial subsurface.</title>
        <authorList>
            <person name="Probst A.J."/>
            <person name="Ladd B."/>
            <person name="Jarett J.K."/>
            <person name="Geller-Mcgrath D.E."/>
            <person name="Sieber C.M.K."/>
            <person name="Emerson J.B."/>
            <person name="Anantharaman K."/>
            <person name="Thomas B.C."/>
            <person name="Malmstrom R."/>
            <person name="Stieglmeier M."/>
            <person name="Klingl A."/>
            <person name="Woyke T."/>
            <person name="Ryan C.M."/>
            <person name="Banfield J.F."/>
        </authorList>
    </citation>
    <scope>NUCLEOTIDE SEQUENCE [LARGE SCALE GENOMIC DNA]</scope>
</reference>
<dbReference type="PANTHER" id="PTHR33991:SF1">
    <property type="entry name" value="DNA REPAIR PROTEIN RECO"/>
    <property type="match status" value="1"/>
</dbReference>
<dbReference type="Gene3D" id="1.20.1440.120">
    <property type="entry name" value="Recombination protein O, C-terminal domain"/>
    <property type="match status" value="1"/>
</dbReference>
<dbReference type="HAMAP" id="MF_00201">
    <property type="entry name" value="RecO"/>
    <property type="match status" value="1"/>
</dbReference>
<evidence type="ECO:0000256" key="1">
    <source>
        <dbReference type="ARBA" id="ARBA00007452"/>
    </source>
</evidence>
<comment type="similarity">
    <text evidence="1 7">Belongs to the RecO family.</text>
</comment>
<sequence length="269" mass="30438">MSWSSIKTEGIVLTVVPVREADRAYNILTPTHGKLEIIGRGAQKGLAKLASHLEPFAVVDVEIIRGQHSTTVISVDRQFTFKKISNELSTRLLAQSSLILLNRYTHELTDDQASYQDLVDWLSFLNVGRDFSATRSTFLLGAFLLKLMKRSGYDVELVNCLACRNEIAPSDFRWHAGKGGLVCSDCVSADKEEWFTARNIEDDVIKLLRFARDSRYEDLIRLALSGVHMESFANMVHDLVSFHLPGRYDRPFWEGILADVELEFQPESV</sequence>
<keyword evidence="5 7" id="KW-0234">DNA repair</keyword>
<dbReference type="SUPFAM" id="SSF57863">
    <property type="entry name" value="ArfGap/RecO-like zinc finger"/>
    <property type="match status" value="1"/>
</dbReference>